<feature type="compositionally biased region" description="Polar residues" evidence="1">
    <location>
        <begin position="26"/>
        <end position="65"/>
    </location>
</feature>
<sequence>MLGNYEDVDTPSPLSIEMIPTPAYANLSQSDQGQLNTDKSTKPPIQNQVLSMSTQSQKEPSSNSLHPMRGVTTTSPTHHGHSSTFSKPPLNHSQGSQLNHSAHHQQQQKKNEVFSDLRDRASLYHEMSDQSDDVKPLPFLHSSDHNHMDTDTKDTVDEYQGSTDHASESSSNVDVSILKIKQSPKDVSLPEANKTNALPSQTFPLLLSSKQPSVVMTQKPTAYVRPMDGQDQLVTESPELKPSPEPYAPLPELIGKSDLGKTKKAPQFLEEMAHAWPPLLKTIRTPSTDEPPKSPFLAKCSLAYGNAGVGSCLESAMRISFEGAHSSGVESMSSSESESSSGSDSESENSTVEPPQPPAGTSVKTAADAPAVSHEDWQLGNWIRSSQPNSGSESQSAVLVPENTSHKEQQFTQDFKHSSIQVVDSTGESQPQLSSHHTDSTAVSQQSSESSQDNCCLQSRQKSLSANVNSSKKFSKSVKGGCPDRTDATTPVKCEEAVTAQTKYPCFTDRPKVKTKVGHCKKSKEGSNGKRDIKRTKLSSQHFPNSCPAQSPVQPAPPVSISCSKSNAETICQTGTKMPHKTTHKHLKKPGRIAKASLDLERTPRSLMVKIELSLLSRVPQTSGIHQGIPSTAKQSAPVTDPDKVGGGTSATHSHTKTSRKSKPQNAEVDNKGLPRKKQKLENKNASLTEVSVKLK</sequence>
<feature type="region of interest" description="Disordered" evidence="1">
    <location>
        <begin position="1"/>
        <end position="112"/>
    </location>
</feature>
<protein>
    <submittedName>
        <fullName evidence="3">AF4/FMR2 family member 1</fullName>
    </submittedName>
</protein>
<feature type="compositionally biased region" description="Polar residues" evidence="1">
    <location>
        <begin position="453"/>
        <end position="466"/>
    </location>
</feature>
<feature type="compositionally biased region" description="Polar residues" evidence="1">
    <location>
        <begin position="418"/>
        <end position="443"/>
    </location>
</feature>
<evidence type="ECO:0000313" key="3">
    <source>
        <dbReference type="RefSeq" id="XP_013764555.1"/>
    </source>
</evidence>
<feature type="compositionally biased region" description="Basic residues" evidence="1">
    <location>
        <begin position="578"/>
        <end position="592"/>
    </location>
</feature>
<dbReference type="Proteomes" id="UP000695023">
    <property type="component" value="Unplaced"/>
</dbReference>
<feature type="region of interest" description="Disordered" evidence="1">
    <location>
        <begin position="236"/>
        <end position="258"/>
    </location>
</feature>
<feature type="region of interest" description="Disordered" evidence="1">
    <location>
        <begin position="622"/>
        <end position="696"/>
    </location>
</feature>
<reference evidence="3" key="1">
    <citation type="submission" date="2025-08" db="UniProtKB">
        <authorList>
            <consortium name="RefSeq"/>
        </authorList>
    </citation>
    <scope>IDENTIFICATION</scope>
</reference>
<feature type="region of interest" description="Disordered" evidence="1">
    <location>
        <begin position="517"/>
        <end position="560"/>
    </location>
</feature>
<dbReference type="InterPro" id="IPR007797">
    <property type="entry name" value="AF4/FMR2"/>
</dbReference>
<dbReference type="InterPro" id="IPR043639">
    <property type="entry name" value="AF4_int"/>
</dbReference>
<feature type="compositionally biased region" description="Polar residues" evidence="1">
    <location>
        <begin position="622"/>
        <end position="638"/>
    </location>
</feature>
<evidence type="ECO:0000313" key="2">
    <source>
        <dbReference type="Proteomes" id="UP000695023"/>
    </source>
</evidence>
<name>A0A9Y6JAB9_9CICH</name>
<keyword evidence="2" id="KW-1185">Reference proteome</keyword>
<feature type="compositionally biased region" description="Basic and acidic residues" evidence="1">
    <location>
        <begin position="126"/>
        <end position="135"/>
    </location>
</feature>
<accession>A0A9Y6JAB9</accession>
<feature type="compositionally biased region" description="Basic and acidic residues" evidence="1">
    <location>
        <begin position="142"/>
        <end position="156"/>
    </location>
</feature>
<feature type="region of interest" description="Disordered" evidence="1">
    <location>
        <begin position="327"/>
        <end position="494"/>
    </location>
</feature>
<organism evidence="2 3">
    <name type="scientific">Pundamilia nyererei</name>
    <dbReference type="NCBI Taxonomy" id="303518"/>
    <lineage>
        <taxon>Eukaryota</taxon>
        <taxon>Metazoa</taxon>
        <taxon>Chordata</taxon>
        <taxon>Craniata</taxon>
        <taxon>Vertebrata</taxon>
        <taxon>Euteleostomi</taxon>
        <taxon>Actinopterygii</taxon>
        <taxon>Neopterygii</taxon>
        <taxon>Teleostei</taxon>
        <taxon>Neoteleostei</taxon>
        <taxon>Acanthomorphata</taxon>
        <taxon>Ovalentaria</taxon>
        <taxon>Cichlomorphae</taxon>
        <taxon>Cichliformes</taxon>
        <taxon>Cichlidae</taxon>
        <taxon>African cichlids</taxon>
        <taxon>Pseudocrenilabrinae</taxon>
        <taxon>Haplochromini</taxon>
        <taxon>Pundamilia</taxon>
    </lineage>
</organism>
<dbReference type="GO" id="GO:0032783">
    <property type="term" value="C:super elongation complex"/>
    <property type="evidence" value="ECO:0007669"/>
    <property type="project" value="TreeGrafter"/>
</dbReference>
<feature type="region of interest" description="Disordered" evidence="1">
    <location>
        <begin position="575"/>
        <end position="599"/>
    </location>
</feature>
<dbReference type="GO" id="GO:0010468">
    <property type="term" value="P:regulation of gene expression"/>
    <property type="evidence" value="ECO:0007669"/>
    <property type="project" value="InterPro"/>
</dbReference>
<dbReference type="Pfam" id="PF05110">
    <property type="entry name" value="AF-4"/>
    <property type="match status" value="2"/>
</dbReference>
<dbReference type="GeneID" id="102196083"/>
<feature type="compositionally biased region" description="Low complexity" evidence="1">
    <location>
        <begin position="385"/>
        <end position="396"/>
    </location>
</feature>
<feature type="compositionally biased region" description="Basic and acidic residues" evidence="1">
    <location>
        <begin position="404"/>
        <end position="417"/>
    </location>
</feature>
<evidence type="ECO:0000256" key="1">
    <source>
        <dbReference type="SAM" id="MobiDB-lite"/>
    </source>
</evidence>
<dbReference type="PANTHER" id="PTHR10528:SF6">
    <property type="entry name" value="AF4_FMR2 FAMILY MEMBER 1"/>
    <property type="match status" value="1"/>
</dbReference>
<feature type="compositionally biased region" description="Basic residues" evidence="1">
    <location>
        <begin position="654"/>
        <end position="663"/>
    </location>
</feature>
<dbReference type="PANTHER" id="PTHR10528">
    <property type="entry name" value="AF4/FMR2 FAMILY MEMBER"/>
    <property type="match status" value="1"/>
</dbReference>
<feature type="compositionally biased region" description="Polar residues" evidence="1">
    <location>
        <begin position="160"/>
        <end position="173"/>
    </location>
</feature>
<dbReference type="Pfam" id="PF18875">
    <property type="entry name" value="AF4_int"/>
    <property type="match status" value="1"/>
</dbReference>
<dbReference type="RefSeq" id="XP_013764555.1">
    <property type="nucleotide sequence ID" value="XM_013909101.1"/>
</dbReference>
<dbReference type="AlphaFoldDB" id="A0A9Y6JAB9"/>
<feature type="compositionally biased region" description="Polar residues" evidence="1">
    <location>
        <begin position="91"/>
        <end position="100"/>
    </location>
</feature>
<feature type="compositionally biased region" description="Low complexity" evidence="1">
    <location>
        <begin position="327"/>
        <end position="350"/>
    </location>
</feature>
<gene>
    <name evidence="3" type="primary">LOC102196083</name>
</gene>
<feature type="region of interest" description="Disordered" evidence="1">
    <location>
        <begin position="126"/>
        <end position="173"/>
    </location>
</feature>
<proteinExistence type="predicted"/>